<name>A0A9P8WCB0_9HYPO</name>
<proteinExistence type="predicted"/>
<dbReference type="Proteomes" id="UP000777438">
    <property type="component" value="Unassembled WGS sequence"/>
</dbReference>
<keyword evidence="2" id="KW-1185">Reference proteome</keyword>
<evidence type="ECO:0000313" key="1">
    <source>
        <dbReference type="EMBL" id="KAH6894143.1"/>
    </source>
</evidence>
<sequence length="114" mass="12478">MAQLFNTAPVLCHCTSNSNDHKPACETLALSISPESYSGATYCWETNRCRLDVVHLANQASPDTEIPGVRCPTCLGSGKEVWVLPGRTCGVCGTACDSEFQLFDWIFSLYSRIL</sequence>
<organism evidence="1 2">
    <name type="scientific">Thelonectria olida</name>
    <dbReference type="NCBI Taxonomy" id="1576542"/>
    <lineage>
        <taxon>Eukaryota</taxon>
        <taxon>Fungi</taxon>
        <taxon>Dikarya</taxon>
        <taxon>Ascomycota</taxon>
        <taxon>Pezizomycotina</taxon>
        <taxon>Sordariomycetes</taxon>
        <taxon>Hypocreomycetidae</taxon>
        <taxon>Hypocreales</taxon>
        <taxon>Nectriaceae</taxon>
        <taxon>Thelonectria</taxon>
    </lineage>
</organism>
<gene>
    <name evidence="1" type="ORF">B0T10DRAFT_456389</name>
</gene>
<evidence type="ECO:0000313" key="2">
    <source>
        <dbReference type="Proteomes" id="UP000777438"/>
    </source>
</evidence>
<comment type="caution">
    <text evidence="1">The sequence shown here is derived from an EMBL/GenBank/DDBJ whole genome shotgun (WGS) entry which is preliminary data.</text>
</comment>
<dbReference type="EMBL" id="JAGPYM010000005">
    <property type="protein sequence ID" value="KAH6894143.1"/>
    <property type="molecule type" value="Genomic_DNA"/>
</dbReference>
<accession>A0A9P8WCB0</accession>
<dbReference type="AlphaFoldDB" id="A0A9P8WCB0"/>
<dbReference type="OrthoDB" id="5103760at2759"/>
<reference evidence="1 2" key="1">
    <citation type="journal article" date="2021" name="Nat. Commun.">
        <title>Genetic determinants of endophytism in the Arabidopsis root mycobiome.</title>
        <authorList>
            <person name="Mesny F."/>
            <person name="Miyauchi S."/>
            <person name="Thiergart T."/>
            <person name="Pickel B."/>
            <person name="Atanasova L."/>
            <person name="Karlsson M."/>
            <person name="Huettel B."/>
            <person name="Barry K.W."/>
            <person name="Haridas S."/>
            <person name="Chen C."/>
            <person name="Bauer D."/>
            <person name="Andreopoulos W."/>
            <person name="Pangilinan J."/>
            <person name="LaButti K."/>
            <person name="Riley R."/>
            <person name="Lipzen A."/>
            <person name="Clum A."/>
            <person name="Drula E."/>
            <person name="Henrissat B."/>
            <person name="Kohler A."/>
            <person name="Grigoriev I.V."/>
            <person name="Martin F.M."/>
            <person name="Hacquard S."/>
        </authorList>
    </citation>
    <scope>NUCLEOTIDE SEQUENCE [LARGE SCALE GENOMIC DNA]</scope>
    <source>
        <strain evidence="1 2">MPI-CAGE-CH-0241</strain>
    </source>
</reference>
<protein>
    <submittedName>
        <fullName evidence="1">Uncharacterized protein</fullName>
    </submittedName>
</protein>